<feature type="domain" description="D-apionate lactonase N-terminal" evidence="1">
    <location>
        <begin position="10"/>
        <end position="226"/>
    </location>
</feature>
<proteinExistence type="predicted"/>
<feature type="domain" description="D-apionate lactonase TIM barrel" evidence="2">
    <location>
        <begin position="282"/>
        <end position="503"/>
    </location>
</feature>
<dbReference type="RefSeq" id="WP_184237592.1">
    <property type="nucleotide sequence ID" value="NZ_JACHMJ010000001.1"/>
</dbReference>
<dbReference type="Pfam" id="PF25837">
    <property type="entry name" value="Apionate_lact_N"/>
    <property type="match status" value="1"/>
</dbReference>
<evidence type="ECO:0000259" key="1">
    <source>
        <dbReference type="Pfam" id="PF25837"/>
    </source>
</evidence>
<dbReference type="Proteomes" id="UP000536685">
    <property type="component" value="Unassembled WGS sequence"/>
</dbReference>
<dbReference type="EMBL" id="JACHMJ010000001">
    <property type="protein sequence ID" value="MBB5843945.1"/>
    <property type="molecule type" value="Genomic_DNA"/>
</dbReference>
<evidence type="ECO:0000313" key="3">
    <source>
        <dbReference type="EMBL" id="MBB5843945.1"/>
    </source>
</evidence>
<evidence type="ECO:0000259" key="2">
    <source>
        <dbReference type="Pfam" id="PF25838"/>
    </source>
</evidence>
<accession>A0A841AQU2</accession>
<evidence type="ECO:0000313" key="4">
    <source>
        <dbReference type="Proteomes" id="UP000536685"/>
    </source>
</evidence>
<reference evidence="3 4" key="1">
    <citation type="submission" date="2020-08" db="EMBL/GenBank/DDBJ databases">
        <title>Sequencing the genomes of 1000 actinobacteria strains.</title>
        <authorList>
            <person name="Klenk H.-P."/>
        </authorList>
    </citation>
    <scope>NUCLEOTIDE SEQUENCE [LARGE SCALE GENOMIC DNA]</scope>
    <source>
        <strain evidence="3 4">DSM 105784</strain>
    </source>
</reference>
<dbReference type="Pfam" id="PF25838">
    <property type="entry name" value="Apionate_lact_M"/>
    <property type="match status" value="1"/>
</dbReference>
<dbReference type="InterPro" id="IPR058787">
    <property type="entry name" value="ApnL_M"/>
</dbReference>
<name>A0A841AQU2_9MICO</name>
<gene>
    <name evidence="3" type="ORF">HD599_002268</name>
</gene>
<keyword evidence="4" id="KW-1185">Reference proteome</keyword>
<comment type="caution">
    <text evidence="3">The sequence shown here is derived from an EMBL/GenBank/DDBJ whole genome shotgun (WGS) entry which is preliminary data.</text>
</comment>
<dbReference type="InterPro" id="IPR058788">
    <property type="entry name" value="ApnL_N"/>
</dbReference>
<dbReference type="AlphaFoldDB" id="A0A841AQU2"/>
<protein>
    <submittedName>
        <fullName evidence="3">Uncharacterized protein</fullName>
    </submittedName>
</protein>
<organism evidence="3 4">
    <name type="scientific">Conyzicola lurida</name>
    <dbReference type="NCBI Taxonomy" id="1172621"/>
    <lineage>
        <taxon>Bacteria</taxon>
        <taxon>Bacillati</taxon>
        <taxon>Actinomycetota</taxon>
        <taxon>Actinomycetes</taxon>
        <taxon>Micrococcales</taxon>
        <taxon>Microbacteriaceae</taxon>
        <taxon>Conyzicola</taxon>
    </lineage>
</organism>
<sequence>MTSHAISDAAWGEVTPEPLVWSSGPWSLELRADEIADVRFDGTVVLRSVRAVVRDRDWGTAPAAVTGVDASASELVVRLKHVGLGADFDGELRVAAASRSSFTTLDVAFSTTANADFWRNRIGLVVLHPPAVAGTPLVVEHSDGTADETRFPLSVSPHQPAFDIAALHWMGDGVESSLVFRGDVFEMEDQRNWTDASFKTYSTPLALPFPVLVPSGTVVEQSISLRGARVAAAPVSPVAEPVTLVETGLTVPEFAVGASTAPGSVPDGLALPATLLVEVDASASNASAVLDRARAEADGRPLDVRVIAASSDELDRVLDLLAGVPVRRLGVYTPGIHMSEPSLWNALVAGARTRGLAADLVGGTRAHFAELNRRHGALPDLPALTVSITPQMHATETAQLVESIAMQAVVARDALRIADGLPVHVGPVTLRARFNAVATTPAAPDTRTDIEAGYGAEFVPFATDDRQSSSALVAWTVASAAALCAEGVASIAYFESWGHRGVHGFPVATAIGWLDGLSGAALLAASAPLPSGVWMLAGRTADGTVALVANLNPAAVVVTVDGVTVEIAPLSARRLAL</sequence>